<organism evidence="2 3">
    <name type="scientific">Channa argus</name>
    <name type="common">Northern snakehead</name>
    <name type="synonym">Ophicephalus argus</name>
    <dbReference type="NCBI Taxonomy" id="215402"/>
    <lineage>
        <taxon>Eukaryota</taxon>
        <taxon>Metazoa</taxon>
        <taxon>Chordata</taxon>
        <taxon>Craniata</taxon>
        <taxon>Vertebrata</taxon>
        <taxon>Euteleostomi</taxon>
        <taxon>Actinopterygii</taxon>
        <taxon>Neopterygii</taxon>
        <taxon>Teleostei</taxon>
        <taxon>Neoteleostei</taxon>
        <taxon>Acanthomorphata</taxon>
        <taxon>Anabantaria</taxon>
        <taxon>Anabantiformes</taxon>
        <taxon>Channoidei</taxon>
        <taxon>Channidae</taxon>
        <taxon>Channa</taxon>
    </lineage>
</organism>
<protein>
    <submittedName>
        <fullName evidence="2">Uncharacterized protein</fullName>
    </submittedName>
</protein>
<evidence type="ECO:0000313" key="2">
    <source>
        <dbReference type="EMBL" id="KAF3690842.1"/>
    </source>
</evidence>
<keyword evidence="3" id="KW-1185">Reference proteome</keyword>
<proteinExistence type="predicted"/>
<feature type="region of interest" description="Disordered" evidence="1">
    <location>
        <begin position="21"/>
        <end position="44"/>
    </location>
</feature>
<reference evidence="2 3" key="1">
    <citation type="submission" date="2019-02" db="EMBL/GenBank/DDBJ databases">
        <title>Opniocepnalus argus genome.</title>
        <authorList>
            <person name="Zhou C."/>
            <person name="Xiao S."/>
        </authorList>
    </citation>
    <scope>NUCLEOTIDE SEQUENCE [LARGE SCALE GENOMIC DNA]</scope>
    <source>
        <strain evidence="2">OARG1902GOOAL</strain>
        <tissue evidence="2">Muscle</tissue>
    </source>
</reference>
<dbReference type="EMBL" id="CM015717">
    <property type="protein sequence ID" value="KAF3690842.1"/>
    <property type="molecule type" value="Genomic_DNA"/>
</dbReference>
<accession>A0A6G1PKR5</accession>
<dbReference type="AlphaFoldDB" id="A0A6G1PKR5"/>
<evidence type="ECO:0000313" key="3">
    <source>
        <dbReference type="Proteomes" id="UP000503349"/>
    </source>
</evidence>
<name>A0A6G1PKR5_CHAAH</name>
<evidence type="ECO:0000256" key="1">
    <source>
        <dbReference type="SAM" id="MobiDB-lite"/>
    </source>
</evidence>
<sequence>METINTVSKCSALHKGVCGQHEQRRGRRSCWRGNPSDPVDNETLPVPLSVLTGRLCHTTHQSSCSRHPTSLRIILSCQYQTNSVS</sequence>
<reference evidence="3" key="2">
    <citation type="submission" date="2019-02" db="EMBL/GenBank/DDBJ databases">
        <title>Opniocepnalus argus Var Kimnra genome.</title>
        <authorList>
            <person name="Zhou C."/>
            <person name="Xiao S."/>
        </authorList>
    </citation>
    <scope>NUCLEOTIDE SEQUENCE [LARGE SCALE GENOMIC DNA]</scope>
</reference>
<dbReference type="Proteomes" id="UP000503349">
    <property type="component" value="Chromosome 6"/>
</dbReference>
<gene>
    <name evidence="2" type="ORF">EXN66_Car006516</name>
</gene>